<evidence type="ECO:0000313" key="9">
    <source>
        <dbReference type="Proteomes" id="UP000095284"/>
    </source>
</evidence>
<dbReference type="PROSITE" id="PS50262">
    <property type="entry name" value="G_PROTEIN_RECEP_F1_2"/>
    <property type="match status" value="1"/>
</dbReference>
<dbReference type="OrthoDB" id="10011262at2759"/>
<sequence>MTLFTASVLEEPFQLPNCTCRIAHDDMNLFNAITIIGVLPVLAFIGLLSNLVNIWVYQRGHTSAERYLMALSLSDFGVCMSGILVIAADSLRAHNFYVDQIFVILLPKLIPFGLFFQMTSIYVTVAAAVDCYIAVCRPWVCFPNKFRRYCCIENANKILTFVVICTALYNVIQFGELEAVRCFSQAMAQPLYELCPTAMRLNMQYITIYRGYMYTITMAFFPFAALSALTVLIICEMHRRKDTVSQEVQVETYKEFTAVSETSVHDAGSPIVLVLVVVLNLGCSFISLLVNVCDMFEDALSHDVQMALIDIGNLLVVFNATANFVIYSSTSPTYRDRVRELFKVPAKTPSKTPV</sequence>
<dbReference type="Proteomes" id="UP000582659">
    <property type="component" value="Unassembled WGS sequence"/>
</dbReference>
<comment type="subcellular location">
    <subcellularLocation>
        <location evidence="1">Membrane</location>
    </subcellularLocation>
</comment>
<dbReference type="PRINTS" id="PR00237">
    <property type="entry name" value="GPCRRHODOPSN"/>
</dbReference>
<dbReference type="InterPro" id="IPR053326">
    <property type="entry name" value="GPCR1-like"/>
</dbReference>
<evidence type="ECO:0000259" key="6">
    <source>
        <dbReference type="PROSITE" id="PS50262"/>
    </source>
</evidence>
<feature type="transmembrane region" description="Helical" evidence="5">
    <location>
        <begin position="271"/>
        <end position="292"/>
    </location>
</feature>
<feature type="transmembrane region" description="Helical" evidence="5">
    <location>
        <begin position="114"/>
        <end position="135"/>
    </location>
</feature>
<feature type="transmembrane region" description="Helical" evidence="5">
    <location>
        <begin position="304"/>
        <end position="327"/>
    </location>
</feature>
<reference evidence="11" key="1">
    <citation type="submission" date="2016-11" db="UniProtKB">
        <authorList>
            <consortium name="WormBaseParasite"/>
        </authorList>
    </citation>
    <scope>IDENTIFICATION</scope>
</reference>
<name>A0A1I7RJ63_BURXY</name>
<dbReference type="PANTHER" id="PTHR47632">
    <property type="entry name" value="FMRFAMIDE PEPTIDE RECEPTOR FAMILY-RELATED"/>
    <property type="match status" value="1"/>
</dbReference>
<organism evidence="9 11">
    <name type="scientific">Bursaphelenchus xylophilus</name>
    <name type="common">Pinewood nematode worm</name>
    <name type="synonym">Aphelenchoides xylophilus</name>
    <dbReference type="NCBI Taxonomy" id="6326"/>
    <lineage>
        <taxon>Eukaryota</taxon>
        <taxon>Metazoa</taxon>
        <taxon>Ecdysozoa</taxon>
        <taxon>Nematoda</taxon>
        <taxon>Chromadorea</taxon>
        <taxon>Rhabditida</taxon>
        <taxon>Tylenchina</taxon>
        <taxon>Tylenchomorpha</taxon>
        <taxon>Aphelenchoidea</taxon>
        <taxon>Aphelenchoididae</taxon>
        <taxon>Bursaphelenchus</taxon>
    </lineage>
</organism>
<dbReference type="CDD" id="cd14978">
    <property type="entry name" value="7tmA_FMRFamide_R-like"/>
    <property type="match status" value="1"/>
</dbReference>
<evidence type="ECO:0000313" key="7">
    <source>
        <dbReference type="EMBL" id="CAD5228729.1"/>
    </source>
</evidence>
<evidence type="ECO:0000256" key="5">
    <source>
        <dbReference type="SAM" id="Phobius"/>
    </source>
</evidence>
<dbReference type="EMBL" id="CAJFCV020000004">
    <property type="protein sequence ID" value="CAG9119397.1"/>
    <property type="molecule type" value="Genomic_DNA"/>
</dbReference>
<reference evidence="8" key="2">
    <citation type="submission" date="2020-08" db="EMBL/GenBank/DDBJ databases">
        <authorList>
            <person name="Kikuchi T."/>
        </authorList>
    </citation>
    <scope>NUCLEOTIDE SEQUENCE</scope>
    <source>
        <strain evidence="7">Ka4C1</strain>
    </source>
</reference>
<feature type="transmembrane region" description="Helical" evidence="5">
    <location>
        <begin position="32"/>
        <end position="56"/>
    </location>
</feature>
<dbReference type="AlphaFoldDB" id="A0A1I7RJ63"/>
<dbReference type="EMBL" id="CAJFDI010000004">
    <property type="protein sequence ID" value="CAD5228729.1"/>
    <property type="molecule type" value="Genomic_DNA"/>
</dbReference>
<evidence type="ECO:0000313" key="11">
    <source>
        <dbReference type="WBParaSite" id="BXY_0074500.1"/>
    </source>
</evidence>
<keyword evidence="3 5" id="KW-1133">Transmembrane helix</keyword>
<feature type="transmembrane region" description="Helical" evidence="5">
    <location>
        <begin position="212"/>
        <end position="235"/>
    </location>
</feature>
<keyword evidence="10" id="KW-1185">Reference proteome</keyword>
<feature type="domain" description="G-protein coupled receptors family 1 profile" evidence="6">
    <location>
        <begin position="46"/>
        <end position="327"/>
    </location>
</feature>
<evidence type="ECO:0000256" key="2">
    <source>
        <dbReference type="ARBA" id="ARBA00022692"/>
    </source>
</evidence>
<accession>A0A1I7RJ63</accession>
<dbReference type="WBParaSite" id="BXY_0074500.1">
    <property type="protein sequence ID" value="BXY_0074500.1"/>
    <property type="gene ID" value="BXY_0074500"/>
</dbReference>
<dbReference type="PANTHER" id="PTHR47632:SF5">
    <property type="entry name" value="G-PROTEIN COUPLED RECEPTORS FAMILY 1 PROFILE DOMAIN-CONTAINING PROTEIN"/>
    <property type="match status" value="1"/>
</dbReference>
<feature type="transmembrane region" description="Helical" evidence="5">
    <location>
        <begin position="68"/>
        <end position="88"/>
    </location>
</feature>
<evidence type="ECO:0000256" key="3">
    <source>
        <dbReference type="ARBA" id="ARBA00022989"/>
    </source>
</evidence>
<dbReference type="SUPFAM" id="SSF81321">
    <property type="entry name" value="Family A G protein-coupled receptor-like"/>
    <property type="match status" value="1"/>
</dbReference>
<proteinExistence type="predicted"/>
<dbReference type="GO" id="GO:0004930">
    <property type="term" value="F:G protein-coupled receptor activity"/>
    <property type="evidence" value="ECO:0007669"/>
    <property type="project" value="InterPro"/>
</dbReference>
<dbReference type="Proteomes" id="UP000095284">
    <property type="component" value="Unplaced"/>
</dbReference>
<evidence type="ECO:0000256" key="4">
    <source>
        <dbReference type="ARBA" id="ARBA00023136"/>
    </source>
</evidence>
<feature type="transmembrane region" description="Helical" evidence="5">
    <location>
        <begin position="155"/>
        <end position="172"/>
    </location>
</feature>
<dbReference type="SMR" id="A0A1I7RJ63"/>
<dbReference type="InterPro" id="IPR017452">
    <property type="entry name" value="GPCR_Rhodpsn_7TM"/>
</dbReference>
<gene>
    <name evidence="7" type="ORF">BXYJ_LOCUS10590</name>
</gene>
<dbReference type="Gene3D" id="1.20.1070.10">
    <property type="entry name" value="Rhodopsin 7-helix transmembrane proteins"/>
    <property type="match status" value="1"/>
</dbReference>
<evidence type="ECO:0000313" key="10">
    <source>
        <dbReference type="Proteomes" id="UP000659654"/>
    </source>
</evidence>
<dbReference type="eggNOG" id="ENOG502SKJU">
    <property type="taxonomic scope" value="Eukaryota"/>
</dbReference>
<dbReference type="Proteomes" id="UP000659654">
    <property type="component" value="Unassembled WGS sequence"/>
</dbReference>
<keyword evidence="2 5" id="KW-0812">Transmembrane</keyword>
<evidence type="ECO:0000313" key="8">
    <source>
        <dbReference type="EMBL" id="CAG9119397.1"/>
    </source>
</evidence>
<dbReference type="GO" id="GO:0016020">
    <property type="term" value="C:membrane"/>
    <property type="evidence" value="ECO:0007669"/>
    <property type="project" value="UniProtKB-SubCell"/>
</dbReference>
<protein>
    <submittedName>
        <fullName evidence="7">(pine wood nematode) hypothetical protein</fullName>
    </submittedName>
    <submittedName>
        <fullName evidence="11">G_PROTEIN_RECEP_F1_2 domain-containing protein</fullName>
    </submittedName>
</protein>
<evidence type="ECO:0000256" key="1">
    <source>
        <dbReference type="ARBA" id="ARBA00004370"/>
    </source>
</evidence>
<keyword evidence="4 5" id="KW-0472">Membrane</keyword>
<dbReference type="InterPro" id="IPR000276">
    <property type="entry name" value="GPCR_Rhodpsn"/>
</dbReference>